<dbReference type="AlphaFoldDB" id="A0A2A4G5L7"/>
<dbReference type="OrthoDB" id="9798081at2"/>
<evidence type="ECO:0000259" key="1">
    <source>
        <dbReference type="PROSITE" id="PS51186"/>
    </source>
</evidence>
<reference evidence="2 3" key="1">
    <citation type="submission" date="2017-04" db="EMBL/GenBank/DDBJ databases">
        <title>A new member of the family Flavobacteriaceae isolated from ascidians.</title>
        <authorList>
            <person name="Chen L."/>
        </authorList>
    </citation>
    <scope>NUCLEOTIDE SEQUENCE [LARGE SCALE GENOMIC DNA]</scope>
    <source>
        <strain evidence="2 3">HQA918</strain>
    </source>
</reference>
<protein>
    <recommendedName>
        <fullName evidence="1">N-acetyltransferase domain-containing protein</fullName>
    </recommendedName>
</protein>
<evidence type="ECO:0000313" key="3">
    <source>
        <dbReference type="Proteomes" id="UP000219559"/>
    </source>
</evidence>
<comment type="caution">
    <text evidence="2">The sequence shown here is derived from an EMBL/GenBank/DDBJ whole genome shotgun (WGS) entry which is preliminary data.</text>
</comment>
<feature type="domain" description="N-acetyltransferase" evidence="1">
    <location>
        <begin position="6"/>
        <end position="166"/>
    </location>
</feature>
<dbReference type="PANTHER" id="PTHR43792">
    <property type="entry name" value="GNAT FAMILY, PUTATIVE (AFU_ORTHOLOGUE AFUA_3G00765)-RELATED-RELATED"/>
    <property type="match status" value="1"/>
</dbReference>
<name>A0A2A4G5L7_9FLAO</name>
<dbReference type="Gene3D" id="3.40.630.30">
    <property type="match status" value="1"/>
</dbReference>
<dbReference type="RefSeq" id="WP_097440383.1">
    <property type="nucleotide sequence ID" value="NZ_KZ300476.1"/>
</dbReference>
<dbReference type="InterPro" id="IPR000182">
    <property type="entry name" value="GNAT_dom"/>
</dbReference>
<dbReference type="Pfam" id="PF13302">
    <property type="entry name" value="Acetyltransf_3"/>
    <property type="match status" value="1"/>
</dbReference>
<accession>A0A2A4G5L7</accession>
<dbReference type="InterPro" id="IPR051531">
    <property type="entry name" value="N-acetyltransferase"/>
</dbReference>
<dbReference type="Proteomes" id="UP000219559">
    <property type="component" value="Unassembled WGS sequence"/>
</dbReference>
<keyword evidence="3" id="KW-1185">Reference proteome</keyword>
<dbReference type="GO" id="GO:0016747">
    <property type="term" value="F:acyltransferase activity, transferring groups other than amino-acyl groups"/>
    <property type="evidence" value="ECO:0007669"/>
    <property type="project" value="InterPro"/>
</dbReference>
<gene>
    <name evidence="2" type="ORF">B7P33_08120</name>
</gene>
<proteinExistence type="predicted"/>
<dbReference type="PANTHER" id="PTHR43792:SF1">
    <property type="entry name" value="N-ACETYLTRANSFERASE DOMAIN-CONTAINING PROTEIN"/>
    <property type="match status" value="1"/>
</dbReference>
<dbReference type="EMBL" id="NBWU01000003">
    <property type="protein sequence ID" value="PCE64259.1"/>
    <property type="molecule type" value="Genomic_DNA"/>
</dbReference>
<dbReference type="InterPro" id="IPR016181">
    <property type="entry name" value="Acyl_CoA_acyltransferase"/>
</dbReference>
<dbReference type="PROSITE" id="PS51186">
    <property type="entry name" value="GNAT"/>
    <property type="match status" value="1"/>
</dbReference>
<dbReference type="SUPFAM" id="SSF55729">
    <property type="entry name" value="Acyl-CoA N-acyltransferases (Nat)"/>
    <property type="match status" value="1"/>
</dbReference>
<evidence type="ECO:0000313" key="2">
    <source>
        <dbReference type="EMBL" id="PCE64259.1"/>
    </source>
</evidence>
<sequence length="171" mass="19141">MRTKHLTLREPTSEDAPFILELVNSAGWLKFIGDRGIHNLEAAQGYIAQIRKDHKTHGFGLLVMEKTETRQAMGLCGLLQRDYLEAPDLGFAILPEFSKQGYTFEAATQILESERRKGKHRSILGITLSGNNPSKALLRKLGFEESSPVCDPKTGDKNLLYTKKLTSDHES</sequence>
<organism evidence="2 3">
    <name type="scientific">Sediminicola luteus</name>
    <dbReference type="NCBI Taxonomy" id="319238"/>
    <lineage>
        <taxon>Bacteria</taxon>
        <taxon>Pseudomonadati</taxon>
        <taxon>Bacteroidota</taxon>
        <taxon>Flavobacteriia</taxon>
        <taxon>Flavobacteriales</taxon>
        <taxon>Flavobacteriaceae</taxon>
        <taxon>Sediminicola</taxon>
    </lineage>
</organism>